<evidence type="ECO:0000256" key="5">
    <source>
        <dbReference type="ARBA" id="ARBA00023277"/>
    </source>
</evidence>
<accession>X1NCE7</accession>
<dbReference type="Pfam" id="PF04794">
    <property type="entry name" value="YdjC"/>
    <property type="match status" value="1"/>
</dbReference>
<comment type="caution">
    <text evidence="6">The sequence shown here is derived from an EMBL/GenBank/DDBJ whole genome shotgun (WGS) entry which is preliminary data.</text>
</comment>
<keyword evidence="2" id="KW-0479">Metal-binding</keyword>
<dbReference type="GO" id="GO:0005975">
    <property type="term" value="P:carbohydrate metabolic process"/>
    <property type="evidence" value="ECO:0007669"/>
    <property type="project" value="InterPro"/>
</dbReference>
<dbReference type="AlphaFoldDB" id="X1NCE7"/>
<evidence type="ECO:0000256" key="4">
    <source>
        <dbReference type="ARBA" id="ARBA00022842"/>
    </source>
</evidence>
<dbReference type="SUPFAM" id="SSF88713">
    <property type="entry name" value="Glycoside hydrolase/deacetylase"/>
    <property type="match status" value="1"/>
</dbReference>
<comment type="cofactor">
    <cofactor evidence="1">
        <name>Mg(2+)</name>
        <dbReference type="ChEBI" id="CHEBI:18420"/>
    </cofactor>
</comment>
<dbReference type="InterPro" id="IPR006879">
    <property type="entry name" value="YdjC-like"/>
</dbReference>
<dbReference type="Gene3D" id="3.20.20.370">
    <property type="entry name" value="Glycoside hydrolase/deacetylase"/>
    <property type="match status" value="1"/>
</dbReference>
<evidence type="ECO:0000256" key="1">
    <source>
        <dbReference type="ARBA" id="ARBA00001946"/>
    </source>
</evidence>
<reference evidence="6" key="1">
    <citation type="journal article" date="2014" name="Front. Microbiol.">
        <title>High frequency of phylogenetically diverse reductive dehalogenase-homologous genes in deep subseafloor sedimentary metagenomes.</title>
        <authorList>
            <person name="Kawai M."/>
            <person name="Futagami T."/>
            <person name="Toyoda A."/>
            <person name="Takaki Y."/>
            <person name="Nishi S."/>
            <person name="Hori S."/>
            <person name="Arai W."/>
            <person name="Tsubouchi T."/>
            <person name="Morono Y."/>
            <person name="Uchiyama I."/>
            <person name="Ito T."/>
            <person name="Fujiyama A."/>
            <person name="Inagaki F."/>
            <person name="Takami H."/>
        </authorList>
    </citation>
    <scope>NUCLEOTIDE SEQUENCE</scope>
    <source>
        <strain evidence="6">Expedition CK06-06</strain>
    </source>
</reference>
<evidence type="ECO:0008006" key="7">
    <source>
        <dbReference type="Google" id="ProtNLM"/>
    </source>
</evidence>
<keyword evidence="5" id="KW-0119">Carbohydrate metabolism</keyword>
<keyword evidence="3" id="KW-0378">Hydrolase</keyword>
<evidence type="ECO:0000256" key="2">
    <source>
        <dbReference type="ARBA" id="ARBA00022723"/>
    </source>
</evidence>
<keyword evidence="4" id="KW-0460">Magnesium</keyword>
<dbReference type="GO" id="GO:0016787">
    <property type="term" value="F:hydrolase activity"/>
    <property type="evidence" value="ECO:0007669"/>
    <property type="project" value="UniProtKB-KW"/>
</dbReference>
<dbReference type="GO" id="GO:0046872">
    <property type="term" value="F:metal ion binding"/>
    <property type="evidence" value="ECO:0007669"/>
    <property type="project" value="UniProtKB-KW"/>
</dbReference>
<proteinExistence type="predicted"/>
<dbReference type="InterPro" id="IPR011330">
    <property type="entry name" value="Glyco_hydro/deAcase_b/a-brl"/>
</dbReference>
<evidence type="ECO:0000256" key="3">
    <source>
        <dbReference type="ARBA" id="ARBA00022801"/>
    </source>
</evidence>
<dbReference type="EMBL" id="BARV01031760">
    <property type="protein sequence ID" value="GAI41308.1"/>
    <property type="molecule type" value="Genomic_DNA"/>
</dbReference>
<organism evidence="6">
    <name type="scientific">marine sediment metagenome</name>
    <dbReference type="NCBI Taxonomy" id="412755"/>
    <lineage>
        <taxon>unclassified sequences</taxon>
        <taxon>metagenomes</taxon>
        <taxon>ecological metagenomes</taxon>
    </lineage>
</organism>
<sequence>MPSLVDNEGHFFPSKRSFSAARPKLAEVEKELRAQIELALKKGLNISHLSTHMYAAKFTPELKAITKKLSVEYKLPISGDVGEKRGEWFPTYDVPPLKKEQVLAGVLKKLTPGLWMIGNHPGLDTPEMRAMKTVDPGELKHVAVHRAAETKALTSKRIKRIIKNRKIKLVSYRDILG</sequence>
<evidence type="ECO:0000313" key="6">
    <source>
        <dbReference type="EMBL" id="GAI41308.1"/>
    </source>
</evidence>
<protein>
    <recommendedName>
        <fullName evidence="7">ChbG/HpnK family deacetylase</fullName>
    </recommendedName>
</protein>
<gene>
    <name evidence="6" type="ORF">S06H3_50197</name>
</gene>
<name>X1NCE7_9ZZZZ</name>